<keyword evidence="3" id="KW-1185">Reference proteome</keyword>
<sequence>YAHNTLRSSATGMSPFECQFGYTPSRDLRSLSSTSTRLTEDAGNPPPPRIIGGQPAYTVHRVLDVRQLCPFSASLFGYCDSLASCCLATKDFHTRDPSSRPGPDNAGQIREYAR</sequence>
<feature type="non-terminal residue" evidence="2">
    <location>
        <position position="1"/>
    </location>
</feature>
<dbReference type="EMBL" id="JAUCMX010000006">
    <property type="protein sequence ID" value="KAK3543562.1"/>
    <property type="molecule type" value="Genomic_DNA"/>
</dbReference>
<feature type="region of interest" description="Disordered" evidence="1">
    <location>
        <begin position="92"/>
        <end position="114"/>
    </location>
</feature>
<name>A0AAE0R5A7_9TELE</name>
<accession>A0AAE0R5A7</accession>
<protein>
    <submittedName>
        <fullName evidence="2">Uncharacterized protein</fullName>
    </submittedName>
</protein>
<evidence type="ECO:0000256" key="1">
    <source>
        <dbReference type="SAM" id="MobiDB-lite"/>
    </source>
</evidence>
<comment type="caution">
    <text evidence="2">The sequence shown here is derived from an EMBL/GenBank/DDBJ whole genome shotgun (WGS) entry which is preliminary data.</text>
</comment>
<organism evidence="2 3">
    <name type="scientific">Hemibagrus guttatus</name>
    <dbReference type="NCBI Taxonomy" id="175788"/>
    <lineage>
        <taxon>Eukaryota</taxon>
        <taxon>Metazoa</taxon>
        <taxon>Chordata</taxon>
        <taxon>Craniata</taxon>
        <taxon>Vertebrata</taxon>
        <taxon>Euteleostomi</taxon>
        <taxon>Actinopterygii</taxon>
        <taxon>Neopterygii</taxon>
        <taxon>Teleostei</taxon>
        <taxon>Ostariophysi</taxon>
        <taxon>Siluriformes</taxon>
        <taxon>Bagridae</taxon>
        <taxon>Hemibagrus</taxon>
    </lineage>
</organism>
<feature type="region of interest" description="Disordered" evidence="1">
    <location>
        <begin position="27"/>
        <end position="51"/>
    </location>
</feature>
<gene>
    <name evidence="2" type="ORF">QTP70_023899</name>
</gene>
<reference evidence="2" key="1">
    <citation type="submission" date="2023-06" db="EMBL/GenBank/DDBJ databases">
        <title>Male Hemibagrus guttatus genome.</title>
        <authorList>
            <person name="Bian C."/>
        </authorList>
    </citation>
    <scope>NUCLEOTIDE SEQUENCE</scope>
    <source>
        <strain evidence="2">Male_cb2023</strain>
        <tissue evidence="2">Muscle</tissue>
    </source>
</reference>
<evidence type="ECO:0000313" key="2">
    <source>
        <dbReference type="EMBL" id="KAK3543562.1"/>
    </source>
</evidence>
<dbReference type="AlphaFoldDB" id="A0AAE0R5A7"/>
<proteinExistence type="predicted"/>
<dbReference type="Proteomes" id="UP001274896">
    <property type="component" value="Unassembled WGS sequence"/>
</dbReference>
<evidence type="ECO:0000313" key="3">
    <source>
        <dbReference type="Proteomes" id="UP001274896"/>
    </source>
</evidence>